<dbReference type="Pfam" id="PF05532">
    <property type="entry name" value="CsbD"/>
    <property type="match status" value="1"/>
</dbReference>
<keyword evidence="2" id="KW-1133">Transmembrane helix</keyword>
<dbReference type="PANTHER" id="PTHR34977:SF1">
    <property type="entry name" value="UPF0337 PROTEIN YJBJ"/>
    <property type="match status" value="1"/>
</dbReference>
<dbReference type="AlphaFoldDB" id="A0A9X2FDP5"/>
<dbReference type="Proteomes" id="UP001155241">
    <property type="component" value="Unassembled WGS sequence"/>
</dbReference>
<dbReference type="SUPFAM" id="SSF69047">
    <property type="entry name" value="Hypothetical protein YjbJ"/>
    <property type="match status" value="1"/>
</dbReference>
<gene>
    <name evidence="4" type="ORF">NG895_00435</name>
</gene>
<accession>A0A9X2FDP5</accession>
<reference evidence="4" key="1">
    <citation type="submission" date="2022-06" db="EMBL/GenBank/DDBJ databases">
        <title>Aeoliella straminimaris, a novel planctomycete from sediments.</title>
        <authorList>
            <person name="Vitorino I.R."/>
            <person name="Lage O.M."/>
        </authorList>
    </citation>
    <scope>NUCLEOTIDE SEQUENCE</scope>
    <source>
        <strain evidence="4">ICT_H6.2</strain>
    </source>
</reference>
<dbReference type="EMBL" id="JAMXLR010000003">
    <property type="protein sequence ID" value="MCO6042361.1"/>
    <property type="molecule type" value="Genomic_DNA"/>
</dbReference>
<evidence type="ECO:0000259" key="3">
    <source>
        <dbReference type="Pfam" id="PF05532"/>
    </source>
</evidence>
<dbReference type="RefSeq" id="WP_252850462.1">
    <property type="nucleotide sequence ID" value="NZ_JAMXLR010000003.1"/>
</dbReference>
<feature type="domain" description="CsbD-like" evidence="3">
    <location>
        <begin position="7"/>
        <end position="56"/>
    </location>
</feature>
<evidence type="ECO:0000256" key="1">
    <source>
        <dbReference type="ARBA" id="ARBA00009129"/>
    </source>
</evidence>
<name>A0A9X2FDP5_9BACT</name>
<evidence type="ECO:0000313" key="4">
    <source>
        <dbReference type="EMBL" id="MCO6042361.1"/>
    </source>
</evidence>
<dbReference type="InterPro" id="IPR036629">
    <property type="entry name" value="YjbJ_sf"/>
</dbReference>
<keyword evidence="5" id="KW-1185">Reference proteome</keyword>
<organism evidence="4 5">
    <name type="scientific">Aeoliella straminimaris</name>
    <dbReference type="NCBI Taxonomy" id="2954799"/>
    <lineage>
        <taxon>Bacteria</taxon>
        <taxon>Pseudomonadati</taxon>
        <taxon>Planctomycetota</taxon>
        <taxon>Planctomycetia</taxon>
        <taxon>Pirellulales</taxon>
        <taxon>Lacipirellulaceae</taxon>
        <taxon>Aeoliella</taxon>
    </lineage>
</organism>
<dbReference type="InterPro" id="IPR008462">
    <property type="entry name" value="CsbD"/>
</dbReference>
<dbReference type="PANTHER" id="PTHR34977">
    <property type="entry name" value="UPF0337 PROTEIN YJBJ"/>
    <property type="match status" value="1"/>
</dbReference>
<dbReference type="InterPro" id="IPR050423">
    <property type="entry name" value="UPF0337_stress_rsp"/>
</dbReference>
<sequence length="140" mass="15887">MLTQSHIEGGWTELKGKVKQVWGELNDDELREFEGDLEQLVGYIQRSTGEAQEEIELRLAELDARFRPMLEQFSQTARDYYNQTIESTTEAAERFRQQVAERQAQAEAVVRRRPFESVAIALGAGLVTGLVVGILSSRSR</sequence>
<comment type="similarity">
    <text evidence="1">Belongs to the UPF0337 (CsbD) family.</text>
</comment>
<comment type="caution">
    <text evidence="4">The sequence shown here is derived from an EMBL/GenBank/DDBJ whole genome shotgun (WGS) entry which is preliminary data.</text>
</comment>
<evidence type="ECO:0000313" key="5">
    <source>
        <dbReference type="Proteomes" id="UP001155241"/>
    </source>
</evidence>
<protein>
    <submittedName>
        <fullName evidence="4">CsbD family protein</fullName>
    </submittedName>
</protein>
<keyword evidence="2" id="KW-0812">Transmembrane</keyword>
<evidence type="ECO:0000256" key="2">
    <source>
        <dbReference type="SAM" id="Phobius"/>
    </source>
</evidence>
<proteinExistence type="inferred from homology"/>
<dbReference type="Gene3D" id="1.10.1470.10">
    <property type="entry name" value="YjbJ"/>
    <property type="match status" value="1"/>
</dbReference>
<feature type="transmembrane region" description="Helical" evidence="2">
    <location>
        <begin position="118"/>
        <end position="137"/>
    </location>
</feature>
<keyword evidence="2" id="KW-0472">Membrane</keyword>